<dbReference type="RefSeq" id="WP_083186972.1">
    <property type="nucleotide sequence ID" value="NZ_CP017477.1"/>
</dbReference>
<dbReference type="OrthoDB" id="8965954at2"/>
<comment type="caution">
    <text evidence="3">The sequence shown here is derived from an EMBL/GenBank/DDBJ whole genome shotgun (WGS) entry which is preliminary data.</text>
</comment>
<proteinExistence type="predicted"/>
<dbReference type="STRING" id="1774273.LPB03_01950"/>
<dbReference type="AlphaFoldDB" id="A0A1B8U0G2"/>
<evidence type="ECO:0000313" key="3">
    <source>
        <dbReference type="EMBL" id="OBY65374.1"/>
    </source>
</evidence>
<evidence type="ECO:0000259" key="2">
    <source>
        <dbReference type="Pfam" id="PF13239"/>
    </source>
</evidence>
<dbReference type="EMBL" id="LSFM01000018">
    <property type="protein sequence ID" value="OBY65374.1"/>
    <property type="molecule type" value="Genomic_DNA"/>
</dbReference>
<name>A0A1B8U0G2_9FLAO</name>
<dbReference type="Proteomes" id="UP000092584">
    <property type="component" value="Unassembled WGS sequence"/>
</dbReference>
<feature type="transmembrane region" description="Helical" evidence="1">
    <location>
        <begin position="65"/>
        <end position="84"/>
    </location>
</feature>
<keyword evidence="1" id="KW-0472">Membrane</keyword>
<feature type="transmembrane region" description="Helical" evidence="1">
    <location>
        <begin position="23"/>
        <end position="45"/>
    </location>
</feature>
<protein>
    <recommendedName>
        <fullName evidence="2">2TM domain-containing protein</fullName>
    </recommendedName>
</protein>
<reference evidence="4" key="1">
    <citation type="submission" date="2016-02" db="EMBL/GenBank/DDBJ databases">
        <authorList>
            <person name="Shin S.-K."/>
            <person name="Yi H."/>
            <person name="Kim E."/>
        </authorList>
    </citation>
    <scope>NUCLEOTIDE SEQUENCE [LARGE SCALE GENOMIC DNA]</scope>
    <source>
        <strain evidence="4">LPB0003</strain>
    </source>
</reference>
<dbReference type="InterPro" id="IPR025698">
    <property type="entry name" value="2TM_dom"/>
</dbReference>
<keyword evidence="1" id="KW-1133">Transmembrane helix</keyword>
<dbReference type="Pfam" id="PF13239">
    <property type="entry name" value="2TM"/>
    <property type="match status" value="1"/>
</dbReference>
<accession>A0A1B8U0G2</accession>
<evidence type="ECO:0000313" key="4">
    <source>
        <dbReference type="Proteomes" id="UP000092584"/>
    </source>
</evidence>
<organism evidence="3 4">
    <name type="scientific">Polaribacter vadi</name>
    <dbReference type="NCBI Taxonomy" id="1774273"/>
    <lineage>
        <taxon>Bacteria</taxon>
        <taxon>Pseudomonadati</taxon>
        <taxon>Bacteroidota</taxon>
        <taxon>Flavobacteriia</taxon>
        <taxon>Flavobacteriales</taxon>
        <taxon>Flavobacteriaceae</taxon>
    </lineage>
</organism>
<gene>
    <name evidence="3" type="ORF">LPB3_03160</name>
</gene>
<sequence>MMKNSMNENLLKAKQRVKDLKEFYKHVVAYVLVNLFLAFVWKFSFKIFGDFVISNQFNDDGFTHIPIWFIWGIFLLADAVKIFGITNRFTKDWEEKKIKEFMKE</sequence>
<feature type="domain" description="2TM" evidence="2">
    <location>
        <begin position="12"/>
        <end position="103"/>
    </location>
</feature>
<keyword evidence="1" id="KW-0812">Transmembrane</keyword>
<keyword evidence="4" id="KW-1185">Reference proteome</keyword>
<evidence type="ECO:0000256" key="1">
    <source>
        <dbReference type="SAM" id="Phobius"/>
    </source>
</evidence>